<comment type="catalytic activity">
    <reaction evidence="5">
        <text>(6S)-5-formyl-5,6,7,8-tetrahydrofolate + ATP = (6R)-5,10-methenyltetrahydrofolate + ADP + phosphate</text>
        <dbReference type="Rhea" id="RHEA:10488"/>
        <dbReference type="ChEBI" id="CHEBI:30616"/>
        <dbReference type="ChEBI" id="CHEBI:43474"/>
        <dbReference type="ChEBI" id="CHEBI:57455"/>
        <dbReference type="ChEBI" id="CHEBI:57457"/>
        <dbReference type="ChEBI" id="CHEBI:456216"/>
        <dbReference type="EC" id="6.3.3.2"/>
    </reaction>
</comment>
<dbReference type="EC" id="6.3.3.2" evidence="5"/>
<keyword evidence="2 4" id="KW-0547">Nucleotide-binding</keyword>
<evidence type="ECO:0000256" key="3">
    <source>
        <dbReference type="ARBA" id="ARBA00022840"/>
    </source>
</evidence>
<comment type="caution">
    <text evidence="6">The sequence shown here is derived from an EMBL/GenBank/DDBJ whole genome shotgun (WGS) entry which is preliminary data.</text>
</comment>
<dbReference type="AlphaFoldDB" id="A0A3A8F0I6"/>
<dbReference type="GO" id="GO:0046872">
    <property type="term" value="F:metal ion binding"/>
    <property type="evidence" value="ECO:0007669"/>
    <property type="project" value="UniProtKB-KW"/>
</dbReference>
<dbReference type="PANTHER" id="PTHR23407:SF1">
    <property type="entry name" value="5-FORMYLTETRAHYDROFOLATE CYCLO-LIGASE"/>
    <property type="match status" value="1"/>
</dbReference>
<keyword evidence="6" id="KW-0436">Ligase</keyword>
<evidence type="ECO:0000256" key="1">
    <source>
        <dbReference type="ARBA" id="ARBA00010638"/>
    </source>
</evidence>
<feature type="binding site" evidence="4">
    <location>
        <position position="59"/>
    </location>
    <ligand>
        <name>substrate</name>
    </ligand>
</feature>
<feature type="binding site" evidence="4">
    <location>
        <position position="54"/>
    </location>
    <ligand>
        <name>substrate</name>
    </ligand>
</feature>
<accession>A0A3A8F0I6</accession>
<keyword evidence="5" id="KW-0460">Magnesium</keyword>
<dbReference type="PIRSF" id="PIRSF006806">
    <property type="entry name" value="FTHF_cligase"/>
    <property type="match status" value="1"/>
</dbReference>
<dbReference type="GO" id="GO:0009396">
    <property type="term" value="P:folic acid-containing compound biosynthetic process"/>
    <property type="evidence" value="ECO:0007669"/>
    <property type="project" value="TreeGrafter"/>
</dbReference>
<comment type="similarity">
    <text evidence="1 5">Belongs to the 5-formyltetrahydrofolate cyclo-ligase family.</text>
</comment>
<proteinExistence type="inferred from homology"/>
<evidence type="ECO:0000256" key="5">
    <source>
        <dbReference type="RuleBase" id="RU361279"/>
    </source>
</evidence>
<dbReference type="Pfam" id="PF01812">
    <property type="entry name" value="5-FTHF_cyc-lig"/>
    <property type="match status" value="1"/>
</dbReference>
<dbReference type="PANTHER" id="PTHR23407">
    <property type="entry name" value="ATPASE INHIBITOR/5-FORMYLTETRAHYDROFOLATE CYCLO-LIGASE"/>
    <property type="match status" value="1"/>
</dbReference>
<dbReference type="Gene3D" id="3.40.50.10420">
    <property type="entry name" value="NagB/RpiA/CoA transferase-like"/>
    <property type="match status" value="1"/>
</dbReference>
<dbReference type="OrthoDB" id="9801938at2"/>
<dbReference type="GO" id="GO:0035999">
    <property type="term" value="P:tetrahydrofolate interconversion"/>
    <property type="evidence" value="ECO:0007669"/>
    <property type="project" value="TreeGrafter"/>
</dbReference>
<dbReference type="EMBL" id="RAXV01000001">
    <property type="protein sequence ID" value="RKG34641.1"/>
    <property type="molecule type" value="Genomic_DNA"/>
</dbReference>
<dbReference type="NCBIfam" id="TIGR02727">
    <property type="entry name" value="MTHFS_bact"/>
    <property type="match status" value="1"/>
</dbReference>
<dbReference type="InterPro" id="IPR024185">
    <property type="entry name" value="FTHF_cligase-like_sf"/>
</dbReference>
<protein>
    <recommendedName>
        <fullName evidence="5">5-formyltetrahydrofolate cyclo-ligase</fullName>
        <ecNumber evidence="5">6.3.3.2</ecNumber>
    </recommendedName>
</protein>
<evidence type="ECO:0000313" key="7">
    <source>
        <dbReference type="Proteomes" id="UP000282388"/>
    </source>
</evidence>
<keyword evidence="5" id="KW-0479">Metal-binding</keyword>
<dbReference type="RefSeq" id="WP_120401024.1">
    <property type="nucleotide sequence ID" value="NZ_RAXV01000001.1"/>
</dbReference>
<sequence length="198" mass="23170">MTLSALELTQLRKSLRKQRRQISRFQQCQSEQAVLNRLIRLPEFQHAQYIGLYLHAFGEIHTAKIIQRCFALGKTVYLPMICNMNQRLVWAVISPHQYRSKRFAHHRLGMKEPMHNRGLHVTKLDLLLMPLLACDHHGTRLGMGGGYYDKTLASAPQQPFRLGLAHQLQLLKEKLPRQTWDQPLDALLTPQQYLRFKR</sequence>
<keyword evidence="3 4" id="KW-0067">ATP-binding</keyword>
<feature type="binding site" evidence="4">
    <location>
        <begin position="140"/>
        <end position="148"/>
    </location>
    <ligand>
        <name>ATP</name>
        <dbReference type="ChEBI" id="CHEBI:30616"/>
    </ligand>
</feature>
<organism evidence="6 7">
    <name type="scientific">Acinetobacter tianfuensis</name>
    <dbReference type="NCBI Taxonomy" id="2419603"/>
    <lineage>
        <taxon>Bacteria</taxon>
        <taxon>Pseudomonadati</taxon>
        <taxon>Pseudomonadota</taxon>
        <taxon>Gammaproteobacteria</taxon>
        <taxon>Moraxellales</taxon>
        <taxon>Moraxellaceae</taxon>
        <taxon>Acinetobacter</taxon>
    </lineage>
</organism>
<evidence type="ECO:0000313" key="6">
    <source>
        <dbReference type="EMBL" id="RKG34641.1"/>
    </source>
</evidence>
<evidence type="ECO:0000256" key="2">
    <source>
        <dbReference type="ARBA" id="ARBA00022741"/>
    </source>
</evidence>
<dbReference type="InterPro" id="IPR037171">
    <property type="entry name" value="NagB/RpiA_transferase-like"/>
</dbReference>
<dbReference type="InterPro" id="IPR002698">
    <property type="entry name" value="FTHF_cligase"/>
</dbReference>
<dbReference type="GO" id="GO:0005524">
    <property type="term" value="F:ATP binding"/>
    <property type="evidence" value="ECO:0007669"/>
    <property type="project" value="UniProtKB-KW"/>
</dbReference>
<comment type="cofactor">
    <cofactor evidence="5">
        <name>Mg(2+)</name>
        <dbReference type="ChEBI" id="CHEBI:18420"/>
    </cofactor>
</comment>
<name>A0A3A8F0I6_9GAMM</name>
<evidence type="ECO:0000256" key="4">
    <source>
        <dbReference type="PIRSR" id="PIRSR006806-1"/>
    </source>
</evidence>
<dbReference type="Proteomes" id="UP000282388">
    <property type="component" value="Unassembled WGS sequence"/>
</dbReference>
<dbReference type="GO" id="GO:0030272">
    <property type="term" value="F:5-formyltetrahydrofolate cyclo-ligase activity"/>
    <property type="evidence" value="ECO:0007669"/>
    <property type="project" value="UniProtKB-EC"/>
</dbReference>
<reference evidence="6 7" key="1">
    <citation type="submission" date="2018-09" db="EMBL/GenBank/DDBJ databases">
        <title>The draft genome of Acinetobacter spp. strains.</title>
        <authorList>
            <person name="Qin J."/>
            <person name="Feng Y."/>
            <person name="Zong Z."/>
        </authorList>
    </citation>
    <scope>NUCLEOTIDE SEQUENCE [LARGE SCALE GENOMIC DNA]</scope>
    <source>
        <strain evidence="6 7">WCHAc060012</strain>
    </source>
</reference>
<dbReference type="SUPFAM" id="SSF100950">
    <property type="entry name" value="NagB/RpiA/CoA transferase-like"/>
    <property type="match status" value="1"/>
</dbReference>
<gene>
    <name evidence="6" type="ORF">D7V32_00815</name>
</gene>
<keyword evidence="7" id="KW-1185">Reference proteome</keyword>